<reference evidence="2 3" key="2">
    <citation type="submission" date="2020-03" db="EMBL/GenBank/DDBJ databases">
        <authorList>
            <person name="Ichikawa N."/>
            <person name="Kimura A."/>
            <person name="Kitahashi Y."/>
            <person name="Uohara A."/>
        </authorList>
    </citation>
    <scope>NUCLEOTIDE SEQUENCE [LARGE SCALE GENOMIC DNA]</scope>
    <source>
        <strain evidence="2 3">NBRC 105367</strain>
    </source>
</reference>
<dbReference type="InterPro" id="IPR000994">
    <property type="entry name" value="Pept_M24"/>
</dbReference>
<dbReference type="KEGG" id="psuu:Psuf_080230"/>
<proteinExistence type="predicted"/>
<dbReference type="EMBL" id="AP022871">
    <property type="protein sequence ID" value="BCB90710.1"/>
    <property type="molecule type" value="Genomic_DNA"/>
</dbReference>
<dbReference type="InterPro" id="IPR050659">
    <property type="entry name" value="Peptidase_M24B"/>
</dbReference>
<evidence type="ECO:0000259" key="1">
    <source>
        <dbReference type="Pfam" id="PF00557"/>
    </source>
</evidence>
<protein>
    <recommendedName>
        <fullName evidence="1">Peptidase M24 domain-containing protein</fullName>
    </recommendedName>
</protein>
<dbReference type="AlphaFoldDB" id="A0A6F8YX22"/>
<evidence type="ECO:0000313" key="3">
    <source>
        <dbReference type="Proteomes" id="UP000503011"/>
    </source>
</evidence>
<dbReference type="Gene3D" id="3.90.230.10">
    <property type="entry name" value="Creatinase/methionine aminopeptidase superfamily"/>
    <property type="match status" value="1"/>
</dbReference>
<dbReference type="PANTHER" id="PTHR46112">
    <property type="entry name" value="AMINOPEPTIDASE"/>
    <property type="match status" value="1"/>
</dbReference>
<feature type="domain" description="Peptidase M24" evidence="1">
    <location>
        <begin position="76"/>
        <end position="278"/>
    </location>
</feature>
<name>A0A6F8YX22_9ACTN</name>
<dbReference type="PANTHER" id="PTHR46112:SF3">
    <property type="entry name" value="AMINOPEPTIDASE YPDF"/>
    <property type="match status" value="1"/>
</dbReference>
<dbReference type="CDD" id="cd01066">
    <property type="entry name" value="APP_MetAP"/>
    <property type="match status" value="1"/>
</dbReference>
<dbReference type="RefSeq" id="WP_173163112.1">
    <property type="nucleotide sequence ID" value="NZ_AP022871.1"/>
</dbReference>
<dbReference type="Pfam" id="PF00557">
    <property type="entry name" value="Peptidase_M24"/>
    <property type="match status" value="1"/>
</dbReference>
<keyword evidence="3" id="KW-1185">Reference proteome</keyword>
<dbReference type="Proteomes" id="UP000503011">
    <property type="component" value="Chromosome"/>
</dbReference>
<organism evidence="2 3">
    <name type="scientific">Phytohabitans suffuscus</name>
    <dbReference type="NCBI Taxonomy" id="624315"/>
    <lineage>
        <taxon>Bacteria</taxon>
        <taxon>Bacillati</taxon>
        <taxon>Actinomycetota</taxon>
        <taxon>Actinomycetes</taxon>
        <taxon>Micromonosporales</taxon>
        <taxon>Micromonosporaceae</taxon>
    </lineage>
</organism>
<dbReference type="InterPro" id="IPR036005">
    <property type="entry name" value="Creatinase/aminopeptidase-like"/>
</dbReference>
<sequence length="294" mass="31789">MRAITEAHEVGRASVDALAEAINRLGLAEGVVAVDERGPKRDLLAALAEKFPKARFVPASGLLRNIRAVKMPDEIERITEALRITENGLRAAFAAFSEGVSEKDVQNAFERAVTAEGGRTGFCLVRFGKGLALGQVPASPDIKLGANDFAFFDVGIKYRGYRSDIGRLVSFGEPSDELRFLFDASRSGQQTAIDMMRPGVVAKDVFEAAVQAVRDAGIPSYKRQHVGHGIGIEYYDLPVLTPNARTVLEPGMVFEVETPYYRLGVGGSFIEDTVVVTEAGPSIITTLSRDLTVL</sequence>
<accession>A0A6F8YX22</accession>
<gene>
    <name evidence="2" type="ORF">Psuf_080230</name>
</gene>
<evidence type="ECO:0000313" key="2">
    <source>
        <dbReference type="EMBL" id="BCB90710.1"/>
    </source>
</evidence>
<dbReference type="SUPFAM" id="SSF55920">
    <property type="entry name" value="Creatinase/aminopeptidase"/>
    <property type="match status" value="1"/>
</dbReference>
<reference evidence="2 3" key="1">
    <citation type="submission" date="2020-03" db="EMBL/GenBank/DDBJ databases">
        <title>Whole genome shotgun sequence of Phytohabitans suffuscus NBRC 105367.</title>
        <authorList>
            <person name="Komaki H."/>
            <person name="Tamura T."/>
        </authorList>
    </citation>
    <scope>NUCLEOTIDE SEQUENCE [LARGE SCALE GENOMIC DNA]</scope>
    <source>
        <strain evidence="2 3">NBRC 105367</strain>
    </source>
</reference>